<name>A0A1F8AU85_9BACT</name>
<dbReference type="Pfam" id="PF08241">
    <property type="entry name" value="Methyltransf_11"/>
    <property type="match status" value="1"/>
</dbReference>
<gene>
    <name evidence="2" type="ORF">A3E44_01450</name>
</gene>
<reference evidence="2 3" key="1">
    <citation type="journal article" date="2016" name="Nat. Commun.">
        <title>Thousands of microbial genomes shed light on interconnected biogeochemical processes in an aquifer system.</title>
        <authorList>
            <person name="Anantharaman K."/>
            <person name="Brown C.T."/>
            <person name="Hug L.A."/>
            <person name="Sharon I."/>
            <person name="Castelle C.J."/>
            <person name="Probst A.J."/>
            <person name="Thomas B.C."/>
            <person name="Singh A."/>
            <person name="Wilkins M.J."/>
            <person name="Karaoz U."/>
            <person name="Brodie E.L."/>
            <person name="Williams K.H."/>
            <person name="Hubbard S.S."/>
            <person name="Banfield J.F."/>
        </authorList>
    </citation>
    <scope>NUCLEOTIDE SEQUENCE [LARGE SCALE GENOMIC DNA]</scope>
</reference>
<dbReference type="PANTHER" id="PTHR43591">
    <property type="entry name" value="METHYLTRANSFERASE"/>
    <property type="match status" value="1"/>
</dbReference>
<evidence type="ECO:0000313" key="3">
    <source>
        <dbReference type="Proteomes" id="UP000178603"/>
    </source>
</evidence>
<dbReference type="Gene3D" id="3.40.50.150">
    <property type="entry name" value="Vaccinia Virus protein VP39"/>
    <property type="match status" value="1"/>
</dbReference>
<comment type="caution">
    <text evidence="2">The sequence shown here is derived from an EMBL/GenBank/DDBJ whole genome shotgun (WGS) entry which is preliminary data.</text>
</comment>
<proteinExistence type="predicted"/>
<feature type="domain" description="Methyltransferase type 11" evidence="1">
    <location>
        <begin position="31"/>
        <end position="124"/>
    </location>
</feature>
<sequence>MKFIPWYKLFFKRAFVGPAQLALQEVSGRVLDVGCGDGIITRTLKKSSPHLRFFGIDINKNQIAKAISENSDIRYTVASGEKLPFAKDHFSAVVCFEVLEHVDRIDKVVHEIGRVLKKGGVFYLTTPLEGDTSNLYGLLNKFAHYDTHKGLFGHINKNTLEGISATLMTNRFKIVKQTFCSHYANQLYMIVTHFVQSKTRKLDILIKPLDLMIAFVTGVESEVLRHFRGGLDVQITAVKQ</sequence>
<dbReference type="CDD" id="cd02440">
    <property type="entry name" value="AdoMet_MTases"/>
    <property type="match status" value="1"/>
</dbReference>
<organism evidence="2 3">
    <name type="scientific">Candidatus Woesebacteria bacterium RIFCSPHIGHO2_12_FULL_41_24</name>
    <dbReference type="NCBI Taxonomy" id="1802510"/>
    <lineage>
        <taxon>Bacteria</taxon>
        <taxon>Candidatus Woeseibacteriota</taxon>
    </lineage>
</organism>
<dbReference type="InterPro" id="IPR029063">
    <property type="entry name" value="SAM-dependent_MTases_sf"/>
</dbReference>
<protein>
    <recommendedName>
        <fullName evidence="1">Methyltransferase type 11 domain-containing protein</fullName>
    </recommendedName>
</protein>
<dbReference type="AlphaFoldDB" id="A0A1F8AU85"/>
<evidence type="ECO:0000313" key="2">
    <source>
        <dbReference type="EMBL" id="OGM54805.1"/>
    </source>
</evidence>
<dbReference type="GO" id="GO:0008757">
    <property type="term" value="F:S-adenosylmethionine-dependent methyltransferase activity"/>
    <property type="evidence" value="ECO:0007669"/>
    <property type="project" value="InterPro"/>
</dbReference>
<dbReference type="EMBL" id="MGGW01000009">
    <property type="protein sequence ID" value="OGM54805.1"/>
    <property type="molecule type" value="Genomic_DNA"/>
</dbReference>
<accession>A0A1F8AU85</accession>
<dbReference type="Proteomes" id="UP000178603">
    <property type="component" value="Unassembled WGS sequence"/>
</dbReference>
<dbReference type="SUPFAM" id="SSF53335">
    <property type="entry name" value="S-adenosyl-L-methionine-dependent methyltransferases"/>
    <property type="match status" value="1"/>
</dbReference>
<dbReference type="InterPro" id="IPR013216">
    <property type="entry name" value="Methyltransf_11"/>
</dbReference>
<evidence type="ECO:0000259" key="1">
    <source>
        <dbReference type="Pfam" id="PF08241"/>
    </source>
</evidence>